<dbReference type="EMBL" id="JBHTOH010000093">
    <property type="protein sequence ID" value="MFD1412099.1"/>
    <property type="molecule type" value="Genomic_DNA"/>
</dbReference>
<organism evidence="2 3">
    <name type="scientific">Lapidilactobacillus gannanensis</name>
    <dbReference type="NCBI Taxonomy" id="2486002"/>
    <lineage>
        <taxon>Bacteria</taxon>
        <taxon>Bacillati</taxon>
        <taxon>Bacillota</taxon>
        <taxon>Bacilli</taxon>
        <taxon>Lactobacillales</taxon>
        <taxon>Lactobacillaceae</taxon>
        <taxon>Lapidilactobacillus</taxon>
    </lineage>
</organism>
<keyword evidence="3" id="KW-1185">Reference proteome</keyword>
<dbReference type="Pfam" id="PF02645">
    <property type="entry name" value="DegV"/>
    <property type="match status" value="1"/>
</dbReference>
<dbReference type="InterPro" id="IPR043168">
    <property type="entry name" value="DegV_C"/>
</dbReference>
<dbReference type="RefSeq" id="WP_125648581.1">
    <property type="nucleotide sequence ID" value="NZ_JBHTOH010000093.1"/>
</dbReference>
<reference evidence="3" key="1">
    <citation type="journal article" date="2019" name="Int. J. Syst. Evol. Microbiol.">
        <title>The Global Catalogue of Microorganisms (GCM) 10K type strain sequencing project: providing services to taxonomists for standard genome sequencing and annotation.</title>
        <authorList>
            <consortium name="The Broad Institute Genomics Platform"/>
            <consortium name="The Broad Institute Genome Sequencing Center for Infectious Disease"/>
            <person name="Wu L."/>
            <person name="Ma J."/>
        </authorList>
    </citation>
    <scope>NUCLEOTIDE SEQUENCE [LARGE SCALE GENOMIC DNA]</scope>
    <source>
        <strain evidence="3">CCM 8937</strain>
    </source>
</reference>
<dbReference type="PROSITE" id="PS51482">
    <property type="entry name" value="DEGV"/>
    <property type="match status" value="1"/>
</dbReference>
<dbReference type="PANTHER" id="PTHR33434:SF8">
    <property type="entry name" value="DEGV DOMAIN-CONTAINING PROTEIN SPR1019"/>
    <property type="match status" value="1"/>
</dbReference>
<dbReference type="NCBIfam" id="TIGR00762">
    <property type="entry name" value="DegV"/>
    <property type="match status" value="1"/>
</dbReference>
<keyword evidence="1" id="KW-0446">Lipid-binding</keyword>
<accession>A0ABW4BQ79</accession>
<gene>
    <name evidence="2" type="ORF">ACFQ4R_10960</name>
</gene>
<evidence type="ECO:0000256" key="1">
    <source>
        <dbReference type="ARBA" id="ARBA00023121"/>
    </source>
</evidence>
<evidence type="ECO:0000313" key="3">
    <source>
        <dbReference type="Proteomes" id="UP001597191"/>
    </source>
</evidence>
<dbReference type="PANTHER" id="PTHR33434">
    <property type="entry name" value="DEGV DOMAIN-CONTAINING PROTEIN DR_1986-RELATED"/>
    <property type="match status" value="1"/>
</dbReference>
<dbReference type="Gene3D" id="3.40.50.10170">
    <property type="match status" value="1"/>
</dbReference>
<proteinExistence type="predicted"/>
<protein>
    <submittedName>
        <fullName evidence="2">DegV family protein</fullName>
    </submittedName>
</protein>
<dbReference type="Gene3D" id="3.30.1180.10">
    <property type="match status" value="1"/>
</dbReference>
<dbReference type="InterPro" id="IPR050270">
    <property type="entry name" value="DegV_domain_contain"/>
</dbReference>
<name>A0ABW4BQ79_9LACO</name>
<dbReference type="SUPFAM" id="SSF82549">
    <property type="entry name" value="DAK1/DegV-like"/>
    <property type="match status" value="1"/>
</dbReference>
<comment type="caution">
    <text evidence="2">The sequence shown here is derived from an EMBL/GenBank/DDBJ whole genome shotgun (WGS) entry which is preliminary data.</text>
</comment>
<dbReference type="InterPro" id="IPR003797">
    <property type="entry name" value="DegV"/>
</dbReference>
<dbReference type="Proteomes" id="UP001597191">
    <property type="component" value="Unassembled WGS sequence"/>
</dbReference>
<sequence length="281" mass="30486">MTNKIKIVTDSSVQLTEAEIAKYQITIIPLTIVIDSEVYTDGVNLSRTEFMTQMSQAKNLPQTSQPSIGTILDQFDQLTADGSQVISIHMTETISGTVNAARQAAQISKGSITVIDSEFTDRAMAFQVITAAEMAAAGASREEIVTAVQSVRERTQLYMSVTNLTNLVKGGRLSRVSGMLSSLLNIKLILQLHDSQLEAIHKGRGMKTINNFYRELIEKMKQAAPIKMIGISQADDADFAEKLKNQLQTVLPDVPVLVAPTSPVIATHTGPGAIAVMFYTA</sequence>
<evidence type="ECO:0000313" key="2">
    <source>
        <dbReference type="EMBL" id="MFD1412099.1"/>
    </source>
</evidence>